<evidence type="ECO:0000256" key="1">
    <source>
        <dbReference type="SAM" id="MobiDB-lite"/>
    </source>
</evidence>
<dbReference type="PANTHER" id="PTHR33167:SF70">
    <property type="entry name" value="DUF3741 DOMAIN-CONTAINING PROTEIN"/>
    <property type="match status" value="1"/>
</dbReference>
<feature type="compositionally biased region" description="Basic and acidic residues" evidence="1">
    <location>
        <begin position="215"/>
        <end position="225"/>
    </location>
</feature>
<protein>
    <submittedName>
        <fullName evidence="2">Uncharacterized protein</fullName>
    </submittedName>
</protein>
<sequence>MTAASPITSTETVIDLKVSVIVETDLVGEGSVQTKCKEHLDLPHDGLIRVAAEALVSISSSQGHDMQNSAAHHLQESATFHEMDASENDSLPWFAELISSHEGNHDNENVSEVKRTTHDEDDVMDFLEHMTLNLVETKVEKYCYVPPNQENPREEMSLPKRPRRGQARRSWQRKDFQSSLTLRNAGRSGKGRGGKRMGTSTPFTTEVAVSQPQIEESKWEESCRT</sequence>
<feature type="region of interest" description="Disordered" evidence="1">
    <location>
        <begin position="146"/>
        <end position="225"/>
    </location>
</feature>
<proteinExistence type="predicted"/>
<gene>
    <name evidence="2" type="ORF">L3X38_020161</name>
</gene>
<evidence type="ECO:0000313" key="2">
    <source>
        <dbReference type="EMBL" id="KAI5340887.1"/>
    </source>
</evidence>
<evidence type="ECO:0000313" key="3">
    <source>
        <dbReference type="Proteomes" id="UP001054821"/>
    </source>
</evidence>
<dbReference type="AlphaFoldDB" id="A0AAD4WEI4"/>
<feature type="compositionally biased region" description="Basic residues" evidence="1">
    <location>
        <begin position="160"/>
        <end position="171"/>
    </location>
</feature>
<comment type="caution">
    <text evidence="2">The sequence shown here is derived from an EMBL/GenBank/DDBJ whole genome shotgun (WGS) entry which is preliminary data.</text>
</comment>
<accession>A0AAD4WEI4</accession>
<feature type="compositionally biased region" description="Polar residues" evidence="1">
    <location>
        <begin position="202"/>
        <end position="214"/>
    </location>
</feature>
<organism evidence="2 3">
    <name type="scientific">Prunus dulcis</name>
    <name type="common">Almond</name>
    <name type="synonym">Amygdalus dulcis</name>
    <dbReference type="NCBI Taxonomy" id="3755"/>
    <lineage>
        <taxon>Eukaryota</taxon>
        <taxon>Viridiplantae</taxon>
        <taxon>Streptophyta</taxon>
        <taxon>Embryophyta</taxon>
        <taxon>Tracheophyta</taxon>
        <taxon>Spermatophyta</taxon>
        <taxon>Magnoliopsida</taxon>
        <taxon>eudicotyledons</taxon>
        <taxon>Gunneridae</taxon>
        <taxon>Pentapetalae</taxon>
        <taxon>rosids</taxon>
        <taxon>fabids</taxon>
        <taxon>Rosales</taxon>
        <taxon>Rosaceae</taxon>
        <taxon>Amygdaloideae</taxon>
        <taxon>Amygdaleae</taxon>
        <taxon>Prunus</taxon>
    </lineage>
</organism>
<dbReference type="InterPro" id="IPR008581">
    <property type="entry name" value="DUF863_pln"/>
</dbReference>
<keyword evidence="3" id="KW-1185">Reference proteome</keyword>
<name>A0AAD4WEI4_PRUDU</name>
<dbReference type="PANTHER" id="PTHR33167">
    <property type="entry name" value="TRANSCRIPTION FACTOR, PUTATIVE (DUF863)-RELATED"/>
    <property type="match status" value="1"/>
</dbReference>
<dbReference type="Proteomes" id="UP001054821">
    <property type="component" value="Chromosome 3"/>
</dbReference>
<reference evidence="2 3" key="1">
    <citation type="journal article" date="2022" name="G3 (Bethesda)">
        <title>Whole-genome sequence and methylome profiling of the almond [Prunus dulcis (Mill.) D.A. Webb] cultivar 'Nonpareil'.</title>
        <authorList>
            <person name="D'Amico-Willman K.M."/>
            <person name="Ouma W.Z."/>
            <person name="Meulia T."/>
            <person name="Sideli G.M."/>
            <person name="Gradziel T.M."/>
            <person name="Fresnedo-Ramirez J."/>
        </authorList>
    </citation>
    <scope>NUCLEOTIDE SEQUENCE [LARGE SCALE GENOMIC DNA]</scope>
    <source>
        <strain evidence="2">Clone GOH B32 T37-40</strain>
    </source>
</reference>
<dbReference type="EMBL" id="JAJFAZ020000003">
    <property type="protein sequence ID" value="KAI5340887.1"/>
    <property type="molecule type" value="Genomic_DNA"/>
</dbReference>
<dbReference type="Pfam" id="PF05904">
    <property type="entry name" value="DUF863"/>
    <property type="match status" value="1"/>
</dbReference>